<dbReference type="AlphaFoldDB" id="A0A2T0KCR7"/>
<reference evidence="2 3" key="1">
    <citation type="submission" date="2018-03" db="EMBL/GenBank/DDBJ databases">
        <title>Genomic Encyclopedia of Archaeal and Bacterial Type Strains, Phase II (KMG-II): from individual species to whole genera.</title>
        <authorList>
            <person name="Goeker M."/>
        </authorList>
    </citation>
    <scope>NUCLEOTIDE SEQUENCE [LARGE SCALE GENOMIC DNA]</scope>
    <source>
        <strain evidence="2 3">DSM 43146</strain>
    </source>
</reference>
<dbReference type="InterPro" id="IPR007278">
    <property type="entry name" value="DUF397"/>
</dbReference>
<dbReference type="EMBL" id="PVMZ01000007">
    <property type="protein sequence ID" value="PRX21039.1"/>
    <property type="molecule type" value="Genomic_DNA"/>
</dbReference>
<dbReference type="OrthoDB" id="3298239at2"/>
<dbReference type="Proteomes" id="UP000239415">
    <property type="component" value="Unassembled WGS sequence"/>
</dbReference>
<evidence type="ECO:0000313" key="3">
    <source>
        <dbReference type="Proteomes" id="UP000239415"/>
    </source>
</evidence>
<name>A0A2T0KCR7_9ACTN</name>
<evidence type="ECO:0000313" key="2">
    <source>
        <dbReference type="EMBL" id="PRX21039.1"/>
    </source>
</evidence>
<gene>
    <name evidence="2" type="ORF">CLV67_107316</name>
</gene>
<feature type="domain" description="DUF397" evidence="1">
    <location>
        <begin position="7"/>
        <end position="55"/>
    </location>
</feature>
<sequence>MKPTTTAWQRSSFCSHGACIEVAQIDGTVHLRDAKNPGQPALVFTYEQWAGFQHEVLAIGKSS</sequence>
<evidence type="ECO:0000259" key="1">
    <source>
        <dbReference type="Pfam" id="PF04149"/>
    </source>
</evidence>
<proteinExistence type="predicted"/>
<accession>A0A2T0KCR7</accession>
<dbReference type="Pfam" id="PF04149">
    <property type="entry name" value="DUF397"/>
    <property type="match status" value="1"/>
</dbReference>
<protein>
    <submittedName>
        <fullName evidence="2">Uncharacterized protein DUF397</fullName>
    </submittedName>
</protein>
<comment type="caution">
    <text evidence="2">The sequence shown here is derived from an EMBL/GenBank/DDBJ whole genome shotgun (WGS) entry which is preliminary data.</text>
</comment>
<dbReference type="RefSeq" id="WP_106320412.1">
    <property type="nucleotide sequence ID" value="NZ_BOMO01000073.1"/>
</dbReference>
<keyword evidence="3" id="KW-1185">Reference proteome</keyword>
<organism evidence="2 3">
    <name type="scientific">Actinoplanes italicus</name>
    <dbReference type="NCBI Taxonomy" id="113567"/>
    <lineage>
        <taxon>Bacteria</taxon>
        <taxon>Bacillati</taxon>
        <taxon>Actinomycetota</taxon>
        <taxon>Actinomycetes</taxon>
        <taxon>Micromonosporales</taxon>
        <taxon>Micromonosporaceae</taxon>
        <taxon>Actinoplanes</taxon>
    </lineage>
</organism>